<dbReference type="EMBL" id="WPHG01000001">
    <property type="protein sequence ID" value="MVA95767.1"/>
    <property type="molecule type" value="Genomic_DNA"/>
</dbReference>
<dbReference type="AlphaFoldDB" id="A0A844QA41"/>
<dbReference type="Gene3D" id="3.40.50.1820">
    <property type="entry name" value="alpha/beta hydrolase"/>
    <property type="match status" value="1"/>
</dbReference>
<dbReference type="SUPFAM" id="SSF53474">
    <property type="entry name" value="alpha/beta-Hydrolases"/>
    <property type="match status" value="1"/>
</dbReference>
<evidence type="ECO:0000313" key="3">
    <source>
        <dbReference type="Proteomes" id="UP000463224"/>
    </source>
</evidence>
<feature type="domain" description="Serine aminopeptidase S33" evidence="1">
    <location>
        <begin position="82"/>
        <end position="199"/>
    </location>
</feature>
<dbReference type="PANTHER" id="PTHR43194">
    <property type="entry name" value="HYDROLASE ALPHA/BETA FOLD FAMILY"/>
    <property type="match status" value="1"/>
</dbReference>
<dbReference type="Proteomes" id="UP000463224">
    <property type="component" value="Unassembled WGS sequence"/>
</dbReference>
<evidence type="ECO:0000313" key="2">
    <source>
        <dbReference type="EMBL" id="MVA95767.1"/>
    </source>
</evidence>
<keyword evidence="2" id="KW-0378">Hydrolase</keyword>
<dbReference type="RefSeq" id="WP_156710650.1">
    <property type="nucleotide sequence ID" value="NZ_WPHG01000001.1"/>
</dbReference>
<sequence>MLAKLATSALVTLAAGVAILAGLVAFSRPPERPQPTQGSGLDFAAAITVDLSALPERQDYRARDGASLHYRRYAAANGGSARTIILVHGSGWHGMQFHALATALAANGHGTVIAPDLRGHGQNPARRGDVDHIGQLEEDLFDLIAHLKEGGKAGPVVLGGHSSGGGLVVRFAGGRYGGEADAFLLLAPFLKYNAPTTRPDSGGWARPATGRIVALGLLNALGITAFNHLPVIGFAMPQAVLDGPLGDTATTRYTYRMNVSFAPRSDYASDLARLDRPFLLLAGDRDEAFIADRYEPTIKPHTPAGTYRVLPGVNHLGVVDAAATIDAIGAWLPEWVPAES</sequence>
<dbReference type="Pfam" id="PF12146">
    <property type="entry name" value="Hydrolase_4"/>
    <property type="match status" value="1"/>
</dbReference>
<gene>
    <name evidence="2" type="ORF">GN330_00680</name>
</gene>
<comment type="caution">
    <text evidence="2">The sequence shown here is derived from an EMBL/GenBank/DDBJ whole genome shotgun (WGS) entry which is preliminary data.</text>
</comment>
<proteinExistence type="predicted"/>
<dbReference type="InterPro" id="IPR050228">
    <property type="entry name" value="Carboxylesterase_BioH"/>
</dbReference>
<name>A0A844QA41_9HYPH</name>
<evidence type="ECO:0000259" key="1">
    <source>
        <dbReference type="Pfam" id="PF12146"/>
    </source>
</evidence>
<dbReference type="InterPro" id="IPR022742">
    <property type="entry name" value="Hydrolase_4"/>
</dbReference>
<protein>
    <submittedName>
        <fullName evidence="2">Alpha/beta fold hydrolase</fullName>
    </submittedName>
</protein>
<dbReference type="GO" id="GO:0016787">
    <property type="term" value="F:hydrolase activity"/>
    <property type="evidence" value="ECO:0007669"/>
    <property type="project" value="UniProtKB-KW"/>
</dbReference>
<reference evidence="2 3" key="1">
    <citation type="submission" date="2019-12" db="EMBL/GenBank/DDBJ databases">
        <title>Nitratireductor arenosus sp. nov., Isolated from sea sand, Jeju island, South Korea.</title>
        <authorList>
            <person name="Kim W."/>
        </authorList>
    </citation>
    <scope>NUCLEOTIDE SEQUENCE [LARGE SCALE GENOMIC DNA]</scope>
    <source>
        <strain evidence="2 3">CAU 1489</strain>
    </source>
</reference>
<organism evidence="2 3">
    <name type="scientific">Nitratireductor arenosus</name>
    <dbReference type="NCBI Taxonomy" id="2682096"/>
    <lineage>
        <taxon>Bacteria</taxon>
        <taxon>Pseudomonadati</taxon>
        <taxon>Pseudomonadota</taxon>
        <taxon>Alphaproteobacteria</taxon>
        <taxon>Hyphomicrobiales</taxon>
        <taxon>Phyllobacteriaceae</taxon>
        <taxon>Nitratireductor</taxon>
    </lineage>
</organism>
<keyword evidence="3" id="KW-1185">Reference proteome</keyword>
<dbReference type="PANTHER" id="PTHR43194:SF2">
    <property type="entry name" value="PEROXISOMAL MEMBRANE PROTEIN LPX1"/>
    <property type="match status" value="1"/>
</dbReference>
<accession>A0A844QA41</accession>
<dbReference type="InterPro" id="IPR029058">
    <property type="entry name" value="AB_hydrolase_fold"/>
</dbReference>